<dbReference type="EMBL" id="JH594606">
    <property type="protein sequence ID" value="EHQ03165.1"/>
    <property type="molecule type" value="Genomic_DNA"/>
</dbReference>
<proteinExistence type="predicted"/>
<gene>
    <name evidence="1" type="ORF">Gilli_2545</name>
</gene>
<accession>H2BXP1</accession>
<dbReference type="RefSeq" id="WP_006989472.1">
    <property type="nucleotide sequence ID" value="NZ_JH594606.1"/>
</dbReference>
<evidence type="ECO:0000313" key="2">
    <source>
        <dbReference type="Proteomes" id="UP000003844"/>
    </source>
</evidence>
<organism evidence="1 2">
    <name type="scientific">Gillisia limnaea (strain DSM 15749 / LMG 21470 / R-8282)</name>
    <dbReference type="NCBI Taxonomy" id="865937"/>
    <lineage>
        <taxon>Bacteria</taxon>
        <taxon>Pseudomonadati</taxon>
        <taxon>Bacteroidota</taxon>
        <taxon>Flavobacteriia</taxon>
        <taxon>Flavobacteriales</taxon>
        <taxon>Flavobacteriaceae</taxon>
        <taxon>Gillisia</taxon>
    </lineage>
</organism>
<dbReference type="STRING" id="865937.Gilli_2545"/>
<name>H2BXP1_GILLR</name>
<dbReference type="HOGENOM" id="CLU_2649332_0_0_10"/>
<dbReference type="OrthoDB" id="799982at2"/>
<dbReference type="AlphaFoldDB" id="H2BXP1"/>
<protein>
    <submittedName>
        <fullName evidence="1">Uncharacterized protein</fullName>
    </submittedName>
</protein>
<dbReference type="Proteomes" id="UP000003844">
    <property type="component" value="Unassembled WGS sequence"/>
</dbReference>
<evidence type="ECO:0000313" key="1">
    <source>
        <dbReference type="EMBL" id="EHQ03165.1"/>
    </source>
</evidence>
<sequence>MERIEIEVADETAKKWRKVPMKVRQHLEKSFDEQIQNIFDKNKHLKFEILLNKISDEAQANGLTEEILQEILNENE</sequence>
<keyword evidence="2" id="KW-1185">Reference proteome</keyword>
<reference evidence="2" key="1">
    <citation type="journal article" date="2012" name="Stand. Genomic Sci.">
        <title>Genome sequence of the Antarctic rhodopsins-containing flavobacterium Gillisia limnaea type strain (R-8282(T)).</title>
        <authorList>
            <person name="Riedel T."/>
            <person name="Held B."/>
            <person name="Nolan M."/>
            <person name="Lucas S."/>
            <person name="Lapidus A."/>
            <person name="Tice H."/>
            <person name="Del Rio T.G."/>
            <person name="Cheng J.F."/>
            <person name="Han C."/>
            <person name="Tapia R."/>
            <person name="Goodwin L.A."/>
            <person name="Pitluck S."/>
            <person name="Liolios K."/>
            <person name="Mavromatis K."/>
            <person name="Pagani I."/>
            <person name="Ivanova N."/>
            <person name="Mikhailova N."/>
            <person name="Pati A."/>
            <person name="Chen A."/>
            <person name="Palaniappan K."/>
            <person name="Land M."/>
            <person name="Rohde M."/>
            <person name="Tindall B.J."/>
            <person name="Detter J.C."/>
            <person name="Goker M."/>
            <person name="Bristow J."/>
            <person name="Eisen J.A."/>
            <person name="Markowitz V."/>
            <person name="Hugenholtz P."/>
            <person name="Kyrpides N.C."/>
            <person name="Klenk H.P."/>
            <person name="Woyke T."/>
        </authorList>
    </citation>
    <scope>NUCLEOTIDE SEQUENCE [LARGE SCALE GENOMIC DNA]</scope>
    <source>
        <strain evidence="2">DSM 15749 / LMG 21470 / R-8282</strain>
    </source>
</reference>